<proteinExistence type="predicted"/>
<protein>
    <submittedName>
        <fullName evidence="2">Uncharacterized protein</fullName>
    </submittedName>
</protein>
<feature type="compositionally biased region" description="Polar residues" evidence="1">
    <location>
        <begin position="166"/>
        <end position="178"/>
    </location>
</feature>
<accession>A0A7J6MTB6</accession>
<sequence>MNNMENSTIRYGRDSSTLLDACRYRSEHTNPAEPRAAGNTPHSGVRRGILNDNATPKVHRHVGGEMQISTEQEASVGTSTAPLVRTRDAATSLFSNSGSGQLLESIEQSSGSSGRDSVAGTPPRATPKSTRSPIDPNITADYNTVDEEASKFVHGYKKTDSLTKSAFNGTAGKTSQVRDTIEATGGESEEIKPREGTADESSEVSVEQHEGKVMTCNTAESERQNNQETTVVVLFGKCGQPEIHAGTSDTIKRDVEEAELHEGSVDGGHTDEKGLNHNSCCDNDCEIEDEESNLEDAPQVVEWIPASSGAQCMIDPNSTVKERIPVERIPESPRASGKVRVPKIAEEPESDTRDGRSTMTDIAQASARQGPSQGAVLWKAHARESIHIEASSSSSSEDLKCQFTGSKQTCPTILDANFDPRDYNLFSFDIQRLQMLYINDFVDEHDRGIKMKHEGLIPTASD</sequence>
<feature type="region of interest" description="Disordered" evidence="1">
    <location>
        <begin position="28"/>
        <end position="56"/>
    </location>
</feature>
<keyword evidence="3" id="KW-1185">Reference proteome</keyword>
<dbReference type="EMBL" id="JAAPAO010000056">
    <property type="protein sequence ID" value="KAF4674848.1"/>
    <property type="molecule type" value="Genomic_DNA"/>
</dbReference>
<feature type="region of interest" description="Disordered" evidence="1">
    <location>
        <begin position="93"/>
        <end position="140"/>
    </location>
</feature>
<gene>
    <name evidence="2" type="ORF">FOL47_008596</name>
</gene>
<reference evidence="2 3" key="1">
    <citation type="submission" date="2020-04" db="EMBL/GenBank/DDBJ databases">
        <title>Perkinsus chesapeaki whole genome sequence.</title>
        <authorList>
            <person name="Bogema D.R."/>
        </authorList>
    </citation>
    <scope>NUCLEOTIDE SEQUENCE [LARGE SCALE GENOMIC DNA]</scope>
    <source>
        <strain evidence="2">ATCC PRA-425</strain>
    </source>
</reference>
<feature type="compositionally biased region" description="Polar residues" evidence="1">
    <location>
        <begin position="93"/>
        <end position="115"/>
    </location>
</feature>
<feature type="region of interest" description="Disordered" evidence="1">
    <location>
        <begin position="166"/>
        <end position="211"/>
    </location>
</feature>
<organism evidence="2 3">
    <name type="scientific">Perkinsus chesapeaki</name>
    <name type="common">Clam parasite</name>
    <name type="synonym">Perkinsus andrewsi</name>
    <dbReference type="NCBI Taxonomy" id="330153"/>
    <lineage>
        <taxon>Eukaryota</taxon>
        <taxon>Sar</taxon>
        <taxon>Alveolata</taxon>
        <taxon>Perkinsozoa</taxon>
        <taxon>Perkinsea</taxon>
        <taxon>Perkinsida</taxon>
        <taxon>Perkinsidae</taxon>
        <taxon>Perkinsus</taxon>
    </lineage>
</organism>
<evidence type="ECO:0000313" key="2">
    <source>
        <dbReference type="EMBL" id="KAF4674848.1"/>
    </source>
</evidence>
<dbReference type="Proteomes" id="UP000591131">
    <property type="component" value="Unassembled WGS sequence"/>
</dbReference>
<comment type="caution">
    <text evidence="2">The sequence shown here is derived from an EMBL/GenBank/DDBJ whole genome shotgun (WGS) entry which is preliminary data.</text>
</comment>
<dbReference type="AlphaFoldDB" id="A0A7J6MTB6"/>
<evidence type="ECO:0000256" key="1">
    <source>
        <dbReference type="SAM" id="MobiDB-lite"/>
    </source>
</evidence>
<evidence type="ECO:0000313" key="3">
    <source>
        <dbReference type="Proteomes" id="UP000591131"/>
    </source>
</evidence>
<name>A0A7J6MTB6_PERCH</name>